<sequence length="240" mass="26370">MFRKVVIPKLSESLLRLDVLREEKVDCRTRGQQISRRTAGQRKAKEEDEISGGGPGHREKTGPPDEAREGKRFRIQRGRNRLQERQITGPAGPGTGARTVEGACRRPGGSGGPRRERDGKGGRGEERRPNCCKGRADGAAGLESSAGVGGEGGQGRRRGREARAPVFSGLPRGGETETEENRQRRREKERERPAKGGREEEEEKDGERSASCAWAAVREAERQHPSRDCLSGCARGRRAE</sequence>
<reference evidence="2" key="1">
    <citation type="submission" date="2016-03" db="EMBL/GenBank/DDBJ databases">
        <title>Mechanisms controlling the formation of the plant cell surface in tip-growing cells are functionally conserved among land plants.</title>
        <authorList>
            <person name="Honkanen S."/>
            <person name="Jones V.A."/>
            <person name="Morieri G."/>
            <person name="Champion C."/>
            <person name="Hetherington A.J."/>
            <person name="Kelly S."/>
            <person name="Saint-Marcoux D."/>
            <person name="Proust H."/>
            <person name="Prescott H."/>
            <person name="Dolan L."/>
        </authorList>
    </citation>
    <scope>NUCLEOTIDE SEQUENCE [LARGE SCALE GENOMIC DNA]</scope>
    <source>
        <tissue evidence="2">Whole gametophyte</tissue>
    </source>
</reference>
<comment type="caution">
    <text evidence="2">The sequence shown here is derived from an EMBL/GenBank/DDBJ whole genome shotgun (WGS) entry which is preliminary data.</text>
</comment>
<feature type="compositionally biased region" description="Basic and acidic residues" evidence="1">
    <location>
        <begin position="56"/>
        <end position="72"/>
    </location>
</feature>
<accession>A0A176VER5</accession>
<keyword evidence="3" id="KW-1185">Reference proteome</keyword>
<dbReference type="EMBL" id="LVLJ01003939">
    <property type="protein sequence ID" value="OAE19077.1"/>
    <property type="molecule type" value="Genomic_DNA"/>
</dbReference>
<name>A0A176VER5_MARPO</name>
<feature type="region of interest" description="Disordered" evidence="1">
    <location>
        <begin position="26"/>
        <end position="240"/>
    </location>
</feature>
<feature type="compositionally biased region" description="Basic and acidic residues" evidence="1">
    <location>
        <begin position="179"/>
        <end position="198"/>
    </location>
</feature>
<feature type="compositionally biased region" description="Basic and acidic residues" evidence="1">
    <location>
        <begin position="218"/>
        <end position="227"/>
    </location>
</feature>
<evidence type="ECO:0000256" key="1">
    <source>
        <dbReference type="SAM" id="MobiDB-lite"/>
    </source>
</evidence>
<evidence type="ECO:0000313" key="2">
    <source>
        <dbReference type="EMBL" id="OAE19077.1"/>
    </source>
</evidence>
<gene>
    <name evidence="2" type="ORF">AXG93_4129s1080</name>
</gene>
<organism evidence="2 3">
    <name type="scientific">Marchantia polymorpha subsp. ruderalis</name>
    <dbReference type="NCBI Taxonomy" id="1480154"/>
    <lineage>
        <taxon>Eukaryota</taxon>
        <taxon>Viridiplantae</taxon>
        <taxon>Streptophyta</taxon>
        <taxon>Embryophyta</taxon>
        <taxon>Marchantiophyta</taxon>
        <taxon>Marchantiopsida</taxon>
        <taxon>Marchantiidae</taxon>
        <taxon>Marchantiales</taxon>
        <taxon>Marchantiaceae</taxon>
        <taxon>Marchantia</taxon>
    </lineage>
</organism>
<proteinExistence type="predicted"/>
<evidence type="ECO:0000313" key="3">
    <source>
        <dbReference type="Proteomes" id="UP000077202"/>
    </source>
</evidence>
<protein>
    <submittedName>
        <fullName evidence="2">Uncharacterized protein</fullName>
    </submittedName>
</protein>
<dbReference type="AlphaFoldDB" id="A0A176VER5"/>
<dbReference type="Proteomes" id="UP000077202">
    <property type="component" value="Unassembled WGS sequence"/>
</dbReference>
<feature type="compositionally biased region" description="Basic and acidic residues" evidence="1">
    <location>
        <begin position="113"/>
        <end position="129"/>
    </location>
</feature>